<proteinExistence type="inferred from homology"/>
<comment type="cofactor">
    <cofactor evidence="2">
        <name>Mg(2+)</name>
        <dbReference type="ChEBI" id="CHEBI:18420"/>
    </cofactor>
</comment>
<comment type="pathway">
    <text evidence="3">Cofactor biosynthesis; thiamine diphosphate biosynthesis; 4-methyl-5-(2-phosphoethyl)-thiazole from 5-(2-hydroxyethyl)-4-methylthiazole: step 1/1.</text>
</comment>
<dbReference type="GO" id="GO:0005524">
    <property type="term" value="F:ATP binding"/>
    <property type="evidence" value="ECO:0007669"/>
    <property type="project" value="UniProtKB-KW"/>
</dbReference>
<organism evidence="12 13">
    <name type="scientific">Apatococcus lobatus</name>
    <dbReference type="NCBI Taxonomy" id="904363"/>
    <lineage>
        <taxon>Eukaryota</taxon>
        <taxon>Viridiplantae</taxon>
        <taxon>Chlorophyta</taxon>
        <taxon>core chlorophytes</taxon>
        <taxon>Trebouxiophyceae</taxon>
        <taxon>Chlorellales</taxon>
        <taxon>Chlorellaceae</taxon>
        <taxon>Apatococcus</taxon>
    </lineage>
</organism>
<name>A0AAW1RKC1_9CHLO</name>
<accession>A0AAW1RKC1</accession>
<dbReference type="Proteomes" id="UP001438707">
    <property type="component" value="Unassembled WGS sequence"/>
</dbReference>
<dbReference type="GO" id="GO:0004417">
    <property type="term" value="F:hydroxyethylthiazole kinase activity"/>
    <property type="evidence" value="ECO:0007669"/>
    <property type="project" value="UniProtKB-EC"/>
</dbReference>
<evidence type="ECO:0000313" key="13">
    <source>
        <dbReference type="Proteomes" id="UP001438707"/>
    </source>
</evidence>
<keyword evidence="5" id="KW-0808">Transferase</keyword>
<dbReference type="Pfam" id="PF02110">
    <property type="entry name" value="HK"/>
    <property type="match status" value="1"/>
</dbReference>
<evidence type="ECO:0000256" key="9">
    <source>
        <dbReference type="ARBA" id="ARBA00022840"/>
    </source>
</evidence>
<keyword evidence="11" id="KW-0784">Thiamine biosynthesis</keyword>
<dbReference type="EMBL" id="JALJOS010000010">
    <property type="protein sequence ID" value="KAK9833621.1"/>
    <property type="molecule type" value="Genomic_DNA"/>
</dbReference>
<dbReference type="GO" id="GO:0000287">
    <property type="term" value="F:magnesium ion binding"/>
    <property type="evidence" value="ECO:0007669"/>
    <property type="project" value="InterPro"/>
</dbReference>
<evidence type="ECO:0000256" key="4">
    <source>
        <dbReference type="ARBA" id="ARBA00012129"/>
    </source>
</evidence>
<keyword evidence="6" id="KW-0479">Metal-binding</keyword>
<gene>
    <name evidence="12" type="ORF">WJX74_000869</name>
</gene>
<dbReference type="PRINTS" id="PR01099">
    <property type="entry name" value="HYETHTZKNASE"/>
</dbReference>
<evidence type="ECO:0000313" key="12">
    <source>
        <dbReference type="EMBL" id="KAK9833621.1"/>
    </source>
</evidence>
<dbReference type="PIRSF" id="PIRSF000513">
    <property type="entry name" value="Thz_kinase"/>
    <property type="match status" value="1"/>
</dbReference>
<protein>
    <recommendedName>
        <fullName evidence="4">hydroxyethylthiazole kinase</fullName>
        <ecNumber evidence="4">2.7.1.50</ecNumber>
    </recommendedName>
</protein>
<evidence type="ECO:0000256" key="1">
    <source>
        <dbReference type="ARBA" id="ARBA00001771"/>
    </source>
</evidence>
<sequence>MDPTRAWELWQKVRHQKPLVQCITNFVSMDIMANTLLAAGASPAMAHSAQEVEDFSKLASALLVNVGTLTPDWTDGMQLAAKAAKQNGKPWVLDPVGAGATPFRTKVIMDLVKLQPTMIRGNASEIMAVAGAAVQTRGVDTSAEVSDALQHAQQLARDLGCIVAVSGAVDKVTDGKRTLSVRNGVEMLTYITAAGCSVTALAAAFISAEPEDPLFATAAALSIFGLSAELGALGSGPGSLRVGMMDKLFNMTWHEAAGQGTTWQSQGLHITEDAL</sequence>
<dbReference type="Gene3D" id="3.40.1190.20">
    <property type="match status" value="1"/>
</dbReference>
<dbReference type="NCBIfam" id="NF006830">
    <property type="entry name" value="PRK09355.1"/>
    <property type="match status" value="1"/>
</dbReference>
<evidence type="ECO:0000256" key="11">
    <source>
        <dbReference type="ARBA" id="ARBA00022977"/>
    </source>
</evidence>
<dbReference type="InterPro" id="IPR000417">
    <property type="entry name" value="Hyethyz_kinase"/>
</dbReference>
<keyword evidence="9" id="KW-0067">ATP-binding</keyword>
<keyword evidence="7" id="KW-0547">Nucleotide-binding</keyword>
<dbReference type="AlphaFoldDB" id="A0AAW1RKC1"/>
<comment type="catalytic activity">
    <reaction evidence="1">
        <text>5-(2-hydroxyethyl)-4-methylthiazole + ATP = 4-methyl-5-(2-phosphooxyethyl)-thiazole + ADP + H(+)</text>
        <dbReference type="Rhea" id="RHEA:24212"/>
        <dbReference type="ChEBI" id="CHEBI:15378"/>
        <dbReference type="ChEBI" id="CHEBI:17957"/>
        <dbReference type="ChEBI" id="CHEBI:30616"/>
        <dbReference type="ChEBI" id="CHEBI:58296"/>
        <dbReference type="ChEBI" id="CHEBI:456216"/>
        <dbReference type="EC" id="2.7.1.50"/>
    </reaction>
</comment>
<evidence type="ECO:0000256" key="10">
    <source>
        <dbReference type="ARBA" id="ARBA00022842"/>
    </source>
</evidence>
<comment type="caution">
    <text evidence="12">The sequence shown here is derived from an EMBL/GenBank/DDBJ whole genome shotgun (WGS) entry which is preliminary data.</text>
</comment>
<evidence type="ECO:0000256" key="5">
    <source>
        <dbReference type="ARBA" id="ARBA00022679"/>
    </source>
</evidence>
<reference evidence="12 13" key="1">
    <citation type="journal article" date="2024" name="Nat. Commun.">
        <title>Phylogenomics reveals the evolutionary origins of lichenization in chlorophyte algae.</title>
        <authorList>
            <person name="Puginier C."/>
            <person name="Libourel C."/>
            <person name="Otte J."/>
            <person name="Skaloud P."/>
            <person name="Haon M."/>
            <person name="Grisel S."/>
            <person name="Petersen M."/>
            <person name="Berrin J.G."/>
            <person name="Delaux P.M."/>
            <person name="Dal Grande F."/>
            <person name="Keller J."/>
        </authorList>
    </citation>
    <scope>NUCLEOTIDE SEQUENCE [LARGE SCALE GENOMIC DNA]</scope>
    <source>
        <strain evidence="12 13">SAG 2145</strain>
    </source>
</reference>
<evidence type="ECO:0000256" key="7">
    <source>
        <dbReference type="ARBA" id="ARBA00022741"/>
    </source>
</evidence>
<evidence type="ECO:0000256" key="3">
    <source>
        <dbReference type="ARBA" id="ARBA00004868"/>
    </source>
</evidence>
<evidence type="ECO:0000256" key="2">
    <source>
        <dbReference type="ARBA" id="ARBA00001946"/>
    </source>
</evidence>
<keyword evidence="10" id="KW-0460">Magnesium</keyword>
<evidence type="ECO:0000256" key="8">
    <source>
        <dbReference type="ARBA" id="ARBA00022777"/>
    </source>
</evidence>
<evidence type="ECO:0000256" key="6">
    <source>
        <dbReference type="ARBA" id="ARBA00022723"/>
    </source>
</evidence>
<dbReference type="EC" id="2.7.1.50" evidence="4"/>
<dbReference type="CDD" id="cd01170">
    <property type="entry name" value="THZ_kinase"/>
    <property type="match status" value="1"/>
</dbReference>
<dbReference type="GO" id="GO:0009228">
    <property type="term" value="P:thiamine biosynthetic process"/>
    <property type="evidence" value="ECO:0007669"/>
    <property type="project" value="UniProtKB-KW"/>
</dbReference>
<dbReference type="HAMAP" id="MF_00228">
    <property type="entry name" value="Thz_kinase"/>
    <property type="match status" value="1"/>
</dbReference>
<keyword evidence="13" id="KW-1185">Reference proteome</keyword>
<dbReference type="InterPro" id="IPR029056">
    <property type="entry name" value="Ribokinase-like"/>
</dbReference>
<keyword evidence="8" id="KW-0418">Kinase</keyword>
<dbReference type="NCBIfam" id="TIGR00694">
    <property type="entry name" value="thiM"/>
    <property type="match status" value="1"/>
</dbReference>
<dbReference type="SUPFAM" id="SSF53613">
    <property type="entry name" value="Ribokinase-like"/>
    <property type="match status" value="1"/>
</dbReference>